<dbReference type="EMBL" id="CP044421">
    <property type="protein sequence ID" value="QOY43157.1"/>
    <property type="molecule type" value="Genomic_DNA"/>
</dbReference>
<dbReference type="VEuPathDB" id="CryptoDB:CPATCC_0030080"/>
<accession>A0A7S7LKF7</accession>
<organism evidence="1 2">
    <name type="scientific">Cryptosporidium parvum</name>
    <dbReference type="NCBI Taxonomy" id="5807"/>
    <lineage>
        <taxon>Eukaryota</taxon>
        <taxon>Sar</taxon>
        <taxon>Alveolata</taxon>
        <taxon>Apicomplexa</taxon>
        <taxon>Conoidasida</taxon>
        <taxon>Coccidia</taxon>
        <taxon>Eucoccidiorida</taxon>
        <taxon>Eimeriorina</taxon>
        <taxon>Cryptosporidiidae</taxon>
        <taxon>Cryptosporidium</taxon>
    </lineage>
</organism>
<name>A0A7S7LKF7_CRYPV</name>
<proteinExistence type="predicted"/>
<evidence type="ECO:0000313" key="2">
    <source>
        <dbReference type="Proteomes" id="UP000593906"/>
    </source>
</evidence>
<sequence>MDFLREKYYSSRKFENTTIQTHLNGVSIIFFSFPNTPENRSFESIEFTEEILANVDNINGIMTKNIKISPNDPLCTITLRNGVKEVIKSHIGGELTEINMKIKNINGECKSSSWIAIITNSKY</sequence>
<evidence type="ECO:0000313" key="1">
    <source>
        <dbReference type="EMBL" id="QOY43157.1"/>
    </source>
</evidence>
<dbReference type="AlphaFoldDB" id="A0A7S7LKF7"/>
<gene>
    <name evidence="1" type="ORF">CPATCC_000871</name>
</gene>
<dbReference type="Proteomes" id="UP000593906">
    <property type="component" value="Chromosome 2"/>
</dbReference>
<protein>
    <submittedName>
        <fullName evidence="1">Uncharacterized protein</fullName>
    </submittedName>
</protein>
<reference evidence="1 2" key="1">
    <citation type="submission" date="2019-09" db="EMBL/GenBank/DDBJ databases">
        <title>Consistent, comparative and evidence-based genome assembly and annotation for Cryptosporidium parvum, C. hominis and C. tyzzeri.</title>
        <authorList>
            <person name="Baptista R.P."/>
            <person name="Li Y."/>
            <person name="Sateriale A."/>
            <person name="Ansell B."/>
            <person name="Jex A."/>
            <person name="Sanders M."/>
            <person name="Brooks K."/>
            <person name="Tracey A."/>
            <person name="Berriman M."/>
            <person name="Striepen B."/>
            <person name="Cotton J.A."/>
            <person name="Kissinger J.C."/>
        </authorList>
    </citation>
    <scope>NUCLEOTIDE SEQUENCE [LARGE SCALE GENOMIC DNA]</scope>
    <source>
        <strain evidence="1 2">IOWA-ATCC</strain>
    </source>
</reference>